<name>A0A9P5WZB5_9AGAR</name>
<proteinExistence type="predicted"/>
<evidence type="ECO:0000313" key="1">
    <source>
        <dbReference type="EMBL" id="KAF9440495.1"/>
    </source>
</evidence>
<dbReference type="AlphaFoldDB" id="A0A9P5WZB5"/>
<evidence type="ECO:0000313" key="2">
    <source>
        <dbReference type="Proteomes" id="UP000807342"/>
    </source>
</evidence>
<protein>
    <submittedName>
        <fullName evidence="1">Uncharacterized protein</fullName>
    </submittedName>
</protein>
<gene>
    <name evidence="1" type="ORF">P691DRAFT_802182</name>
</gene>
<sequence>MQLPGSSCLSVGLSLASIRSGPGGHSLSTHQAASNPFPLPLVPSRSPSKAFILKPPRQALHIISNRPNALCCVYINLYSHKTQIVA</sequence>
<keyword evidence="2" id="KW-1185">Reference proteome</keyword>
<dbReference type="Proteomes" id="UP000807342">
    <property type="component" value="Unassembled WGS sequence"/>
</dbReference>
<accession>A0A9P5WZB5</accession>
<comment type="caution">
    <text evidence="1">The sequence shown here is derived from an EMBL/GenBank/DDBJ whole genome shotgun (WGS) entry which is preliminary data.</text>
</comment>
<reference evidence="1" key="1">
    <citation type="submission" date="2020-11" db="EMBL/GenBank/DDBJ databases">
        <authorList>
            <consortium name="DOE Joint Genome Institute"/>
            <person name="Ahrendt S."/>
            <person name="Riley R."/>
            <person name="Andreopoulos W."/>
            <person name="Labutti K."/>
            <person name="Pangilinan J."/>
            <person name="Ruiz-Duenas F.J."/>
            <person name="Barrasa J.M."/>
            <person name="Sanchez-Garcia M."/>
            <person name="Camarero S."/>
            <person name="Miyauchi S."/>
            <person name="Serrano A."/>
            <person name="Linde D."/>
            <person name="Babiker R."/>
            <person name="Drula E."/>
            <person name="Ayuso-Fernandez I."/>
            <person name="Pacheco R."/>
            <person name="Padilla G."/>
            <person name="Ferreira P."/>
            <person name="Barriuso J."/>
            <person name="Kellner H."/>
            <person name="Castanera R."/>
            <person name="Alfaro M."/>
            <person name="Ramirez L."/>
            <person name="Pisabarro A.G."/>
            <person name="Kuo A."/>
            <person name="Tritt A."/>
            <person name="Lipzen A."/>
            <person name="He G."/>
            <person name="Yan M."/>
            <person name="Ng V."/>
            <person name="Cullen D."/>
            <person name="Martin F."/>
            <person name="Rosso M.-N."/>
            <person name="Henrissat B."/>
            <person name="Hibbett D."/>
            <person name="Martinez A.T."/>
            <person name="Grigoriev I.V."/>
        </authorList>
    </citation>
    <scope>NUCLEOTIDE SEQUENCE</scope>
    <source>
        <strain evidence="1">MF-IS2</strain>
    </source>
</reference>
<organism evidence="1 2">
    <name type="scientific">Macrolepiota fuliginosa MF-IS2</name>
    <dbReference type="NCBI Taxonomy" id="1400762"/>
    <lineage>
        <taxon>Eukaryota</taxon>
        <taxon>Fungi</taxon>
        <taxon>Dikarya</taxon>
        <taxon>Basidiomycota</taxon>
        <taxon>Agaricomycotina</taxon>
        <taxon>Agaricomycetes</taxon>
        <taxon>Agaricomycetidae</taxon>
        <taxon>Agaricales</taxon>
        <taxon>Agaricineae</taxon>
        <taxon>Agaricaceae</taxon>
        <taxon>Macrolepiota</taxon>
    </lineage>
</organism>
<dbReference type="EMBL" id="MU152484">
    <property type="protein sequence ID" value="KAF9440495.1"/>
    <property type="molecule type" value="Genomic_DNA"/>
</dbReference>